<feature type="site" description="mRNA cap binding" evidence="12">
    <location>
        <position position="69"/>
    </location>
</feature>
<accession>A0A2L2XZN2</accession>
<protein>
    <recommendedName>
        <fullName evidence="10">mRNA cap guanine-N(7) methyltransferase</fullName>
        <ecNumber evidence="10">2.1.1.56</ecNumber>
    </recommendedName>
    <alternativeName>
        <fullName evidence="10">mRNA (guanine-N(7))-methyltransferase</fullName>
    </alternativeName>
    <alternativeName>
        <fullName evidence="10">mRNA cap methyltransferase</fullName>
    </alternativeName>
</protein>
<feature type="binding site" evidence="11">
    <location>
        <position position="40"/>
    </location>
    <ligand>
        <name>S-adenosyl-L-methionine</name>
        <dbReference type="ChEBI" id="CHEBI:59789"/>
    </ligand>
</feature>
<dbReference type="Pfam" id="PF03291">
    <property type="entry name" value="mRNA_G-N7_MeTrfase"/>
    <property type="match status" value="1"/>
</dbReference>
<keyword evidence="5 10" id="KW-0949">S-adenosyl-L-methionine</keyword>
<dbReference type="InterPro" id="IPR004971">
    <property type="entry name" value="mRNA_G-N7_MeTrfase_dom"/>
</dbReference>
<evidence type="ECO:0000256" key="8">
    <source>
        <dbReference type="ARBA" id="ARBA00023242"/>
    </source>
</evidence>
<evidence type="ECO:0000256" key="6">
    <source>
        <dbReference type="ARBA" id="ARBA00022884"/>
    </source>
</evidence>
<evidence type="ECO:0000256" key="12">
    <source>
        <dbReference type="PIRSR" id="PIRSR028762-2"/>
    </source>
</evidence>
<dbReference type="InterPro" id="IPR039753">
    <property type="entry name" value="RG7MT1"/>
</dbReference>
<dbReference type="SUPFAM" id="SSF53335">
    <property type="entry name" value="S-adenosyl-L-methionine-dependent methyltransferases"/>
    <property type="match status" value="1"/>
</dbReference>
<dbReference type="GO" id="GO:0003723">
    <property type="term" value="F:RNA binding"/>
    <property type="evidence" value="ECO:0007669"/>
    <property type="project" value="UniProtKB-KW"/>
</dbReference>
<feature type="coiled-coil region" evidence="13">
    <location>
        <begin position="87"/>
        <end position="114"/>
    </location>
</feature>
<dbReference type="RefSeq" id="XP_071042273.1">
    <property type="nucleotide sequence ID" value="XM_071186172.1"/>
</dbReference>
<dbReference type="PROSITE" id="PS51562">
    <property type="entry name" value="RNA_CAP0_MT"/>
    <property type="match status" value="1"/>
</dbReference>
<evidence type="ECO:0000256" key="9">
    <source>
        <dbReference type="ARBA" id="ARBA00044712"/>
    </source>
</evidence>
<evidence type="ECO:0000256" key="11">
    <source>
        <dbReference type="PIRSR" id="PIRSR028762-1"/>
    </source>
</evidence>
<feature type="site" description="mRNA cap binding" evidence="12">
    <location>
        <position position="100"/>
    </location>
</feature>
<feature type="binding site" evidence="11">
    <location>
        <position position="88"/>
    </location>
    <ligand>
        <name>S-adenosyl-L-methionine</name>
        <dbReference type="ChEBI" id="CHEBI:59789"/>
    </ligand>
</feature>
<keyword evidence="13" id="KW-0175">Coiled coil</keyword>
<dbReference type="OMA" id="LITGDCF"/>
<dbReference type="GeneID" id="107437605"/>
<dbReference type="KEGG" id="ptep:107437605"/>
<proteinExistence type="evidence at transcript level"/>
<organism evidence="15">
    <name type="scientific">Parasteatoda tepidariorum</name>
    <name type="common">Common house spider</name>
    <name type="synonym">Achaearanea tepidariorum</name>
    <dbReference type="NCBI Taxonomy" id="114398"/>
    <lineage>
        <taxon>Eukaryota</taxon>
        <taxon>Metazoa</taxon>
        <taxon>Ecdysozoa</taxon>
        <taxon>Arthropoda</taxon>
        <taxon>Chelicerata</taxon>
        <taxon>Arachnida</taxon>
        <taxon>Araneae</taxon>
        <taxon>Araneomorphae</taxon>
        <taxon>Entelegynae</taxon>
        <taxon>Araneoidea</taxon>
        <taxon>Theridiidae</taxon>
        <taxon>Parasteatoda</taxon>
    </lineage>
</organism>
<comment type="catalytic activity">
    <reaction evidence="9">
        <text>a 5'-end (5'-triphosphoguanosine)-ribonucleoside in mRNA + S-adenosyl-L-methionine = a 5'-end (N(7)-methyl 5'-triphosphoguanosine)-ribonucleoside in mRNA + S-adenosyl-L-homocysteine</text>
        <dbReference type="Rhea" id="RHEA:67008"/>
        <dbReference type="Rhea" id="RHEA-COMP:17166"/>
        <dbReference type="Rhea" id="RHEA-COMP:17167"/>
        <dbReference type="ChEBI" id="CHEBI:57856"/>
        <dbReference type="ChEBI" id="CHEBI:59789"/>
        <dbReference type="ChEBI" id="CHEBI:156461"/>
        <dbReference type="ChEBI" id="CHEBI:167617"/>
        <dbReference type="EC" id="2.1.1.56"/>
    </reaction>
</comment>
<sequence length="351" mass="40888">MTDSLAPIVAQHYNQIQEKGLEERKQSRIFHMRNLNNWVKSMLIKEFAEKLKEERDRDKKIVLDIGAGKGGDLLKWKKGGIDYLVCADIAETSVEQCKQRYMEMKDRHKRQRERGYCFDAEFITADCTKQRLKDLYQNPDIQFNIVSIQFAFHYCFESLAQARTMLQNVSECLKPGGYFIGTLPDAYEIMKRLEDAEDCTFGNDVYSISFPSKDIPKLFGAKYDFHLEGVVDCPEFLVYFPAFLKLAEEVDLELLYSTPFADYFDEKQKIKEGQFLLTKMQSLETYPPFLKNQVLMGCDDEYYHAKEKLKLITSDKESDKDHVGTLSQSEWEVASMYVVFAFRKKEKTVSA</sequence>
<dbReference type="PANTHER" id="PTHR12189:SF2">
    <property type="entry name" value="MRNA CAP GUANINE-N7 METHYLTRANSFERASE"/>
    <property type="match status" value="1"/>
</dbReference>
<evidence type="ECO:0000256" key="10">
    <source>
        <dbReference type="PIRNR" id="PIRNR028762"/>
    </source>
</evidence>
<dbReference type="InterPro" id="IPR029063">
    <property type="entry name" value="SAM-dependent_MTases_sf"/>
</dbReference>
<dbReference type="InterPro" id="IPR016899">
    <property type="entry name" value="mRNA_G-N7_MeTrfase_euk"/>
</dbReference>
<evidence type="ECO:0000256" key="13">
    <source>
        <dbReference type="SAM" id="Coils"/>
    </source>
</evidence>
<evidence type="ECO:0000256" key="7">
    <source>
        <dbReference type="ARBA" id="ARBA00023042"/>
    </source>
</evidence>
<keyword evidence="7 10" id="KW-0506">mRNA capping</keyword>
<feature type="binding site" evidence="11">
    <location>
        <position position="66"/>
    </location>
    <ligand>
        <name>S-adenosyl-L-methionine</name>
        <dbReference type="ChEBI" id="CHEBI:59789"/>
    </ligand>
</feature>
<evidence type="ECO:0000313" key="15">
    <source>
        <dbReference type="EMBL" id="LAA00295.1"/>
    </source>
</evidence>
<reference evidence="15" key="1">
    <citation type="journal article" date="2016" name="Mol. Ecol. Resour.">
        <title>Evaluation of the impact of RNA preservation methods of spiders for de novo transcriptome assembly.</title>
        <authorList>
            <person name="Kono N."/>
            <person name="Nakamura H."/>
            <person name="Ito Y."/>
            <person name="Tomita M."/>
            <person name="Arakawa K."/>
        </authorList>
    </citation>
    <scope>NUCLEOTIDE SEQUENCE</scope>
    <source>
        <tissue evidence="15">Whole body</tissue>
    </source>
</reference>
<dbReference type="CDD" id="cd02440">
    <property type="entry name" value="AdoMet_MTases"/>
    <property type="match status" value="1"/>
</dbReference>
<keyword evidence="2 10" id="KW-0489">Methyltransferase</keyword>
<dbReference type="GO" id="GO:0004482">
    <property type="term" value="F:mRNA 5'-cap (guanine-N7-)-methyltransferase activity"/>
    <property type="evidence" value="ECO:0007669"/>
    <property type="project" value="UniProtKB-EC"/>
</dbReference>
<evidence type="ECO:0000256" key="5">
    <source>
        <dbReference type="ARBA" id="ARBA00022691"/>
    </source>
</evidence>
<dbReference type="RefSeq" id="XP_042901008.1">
    <property type="nucleotide sequence ID" value="XM_043045074.2"/>
</dbReference>
<feature type="binding site" evidence="11">
    <location>
        <position position="126"/>
    </location>
    <ligand>
        <name>S-adenosyl-L-methionine</name>
        <dbReference type="ChEBI" id="CHEBI:59789"/>
    </ligand>
</feature>
<feature type="site" description="mRNA cap binding" evidence="12">
    <location>
        <position position="75"/>
    </location>
</feature>
<feature type="site" description="mRNA cap binding" evidence="12">
    <location>
        <position position="153"/>
    </location>
</feature>
<keyword evidence="6 10" id="KW-0694">RNA-binding</keyword>
<keyword evidence="8 10" id="KW-0539">Nucleus</keyword>
<evidence type="ECO:0000256" key="4">
    <source>
        <dbReference type="ARBA" id="ARBA00022679"/>
    </source>
</evidence>
<keyword evidence="3 10" id="KW-0507">mRNA processing</keyword>
<feature type="site" description="mRNA cap binding" evidence="12">
    <location>
        <position position="337"/>
    </location>
</feature>
<dbReference type="EMBL" id="IAAA01008569">
    <property type="protein sequence ID" value="LAA00295.1"/>
    <property type="molecule type" value="mRNA"/>
</dbReference>
<name>A0A2L2XZN2_PARTP</name>
<feature type="site" description="mRNA cap binding" evidence="12">
    <location>
        <position position="235"/>
    </location>
</feature>
<evidence type="ECO:0000256" key="3">
    <source>
        <dbReference type="ARBA" id="ARBA00022664"/>
    </source>
</evidence>
<dbReference type="EC" id="2.1.1.56" evidence="10"/>
<dbReference type="PIRSF" id="PIRSF028762">
    <property type="entry name" value="ABD1"/>
    <property type="match status" value="1"/>
</dbReference>
<dbReference type="Gene3D" id="3.40.50.150">
    <property type="entry name" value="Vaccinia Virus protein VP39"/>
    <property type="match status" value="1"/>
</dbReference>
<evidence type="ECO:0000259" key="14">
    <source>
        <dbReference type="PROSITE" id="PS51562"/>
    </source>
</evidence>
<dbReference type="PANTHER" id="PTHR12189">
    <property type="entry name" value="MRNA GUANINE-7- METHYLTRANSFERASE"/>
    <property type="match status" value="1"/>
</dbReference>
<evidence type="ECO:0000256" key="1">
    <source>
        <dbReference type="ARBA" id="ARBA00004123"/>
    </source>
</evidence>
<dbReference type="RefSeq" id="XP_071042274.1">
    <property type="nucleotide sequence ID" value="XM_071186173.1"/>
</dbReference>
<dbReference type="GO" id="GO:0005634">
    <property type="term" value="C:nucleus"/>
    <property type="evidence" value="ECO:0007669"/>
    <property type="project" value="UniProtKB-SubCell"/>
</dbReference>
<comment type="similarity">
    <text evidence="10">Belongs to the class I-like SAM-binding methyltransferase superfamily. mRNA cap 0 methyltransferase family.</text>
</comment>
<feature type="binding site" evidence="11">
    <location>
        <position position="149"/>
    </location>
    <ligand>
        <name>S-adenosyl-L-methionine</name>
        <dbReference type="ChEBI" id="CHEBI:59789"/>
    </ligand>
</feature>
<feature type="binding site" evidence="11">
    <location>
        <position position="154"/>
    </location>
    <ligand>
        <name>S-adenosyl-L-methionine</name>
        <dbReference type="ChEBI" id="CHEBI:59789"/>
    </ligand>
</feature>
<dbReference type="AlphaFoldDB" id="A0A2L2XZN2"/>
<feature type="domain" description="MRNA cap 0 methyltransferase" evidence="14">
    <location>
        <begin position="27"/>
        <end position="345"/>
    </location>
</feature>
<dbReference type="RefSeq" id="XP_042901007.1">
    <property type="nucleotide sequence ID" value="XM_043045073.2"/>
</dbReference>
<feature type="binding site" evidence="12">
    <location>
        <begin position="36"/>
        <end position="37"/>
    </location>
    <ligand>
        <name>mRNA</name>
        <dbReference type="ChEBI" id="CHEBI:33699"/>
    </ligand>
</feature>
<keyword evidence="4 10" id="KW-0808">Transferase</keyword>
<comment type="subcellular location">
    <subcellularLocation>
        <location evidence="1 10">Nucleus</location>
    </subcellularLocation>
</comment>
<dbReference type="OrthoDB" id="10248867at2759"/>
<evidence type="ECO:0000256" key="2">
    <source>
        <dbReference type="ARBA" id="ARBA00022603"/>
    </source>
</evidence>